<dbReference type="PANTHER" id="PTHR43284">
    <property type="entry name" value="ASPARAGINE SYNTHETASE (GLUTAMINE-HYDROLYZING)"/>
    <property type="match status" value="1"/>
</dbReference>
<name>A0A177BYM3_9PLEO</name>
<dbReference type="PANTHER" id="PTHR43284:SF1">
    <property type="entry name" value="ASPARAGINE SYNTHETASE"/>
    <property type="match status" value="1"/>
</dbReference>
<dbReference type="STRING" id="1460663.A0A177BYM3"/>
<evidence type="ECO:0000256" key="4">
    <source>
        <dbReference type="ARBA" id="ARBA00022840"/>
    </source>
</evidence>
<dbReference type="CDD" id="cd00712">
    <property type="entry name" value="AsnB"/>
    <property type="match status" value="1"/>
</dbReference>
<dbReference type="Proteomes" id="UP000077069">
    <property type="component" value="Unassembled WGS sequence"/>
</dbReference>
<evidence type="ECO:0000256" key="7">
    <source>
        <dbReference type="SAM" id="SignalP"/>
    </source>
</evidence>
<keyword evidence="6" id="KW-0119">Carbohydrate metabolism</keyword>
<sequence length="869" mass="96675">MKFSSSLVSLALAASSAFAAPLEATRTVEKRDTTISCDSWGSLQTGGYTIYHNNWGASGATSGSQCTYFKSLSGNTVAWSTKWSWAGGPYQVKSYSNVALENVNKQLSAVSSIPSVWKWSQTSSGTPVADVAYDLWLAPTSGGSNAYEIMVWLAAYGGAGPISSTGSAIATVTIGGASYKLYYGLNGSVKVYSFVASATNSNFNGDLNLFFKYLTSSQGVPTSSWITSLQAALGHVRLAINDLSPDGAQPFHDEENSVHAVVNGELYDYDALRASLLAKTNHHFRGHSDSELVIALYKYYGISFLSHLRGEFALCIYDSRTQTFVAARDRYGIKPLFYTFVDNKMLIAAEAKAFLPLGWEPEWDVASLKEAGWNHAARTIFKGVRKVRPGHYIICQHYDSIESRSYWDIEYPHKTQPDPRSDKEMIEGLRSQMLEAIRIRLRADVPVGVYLSGGIDSSVIAGMVTHLVKEQDERMGNDNETERVSCFSIAFDEDSGFDESAIANRTADHLGVKYYKKHMNEAELAARFEDATWYCEHHNPDLNYVGKYALSEVPQELGFKVVLTGEGADEQFAGYPMYLPDYLREPDLAYTSNPLPEETRKAQCIKTDEESSAYYKSVGANGANRGPSLPRHMLNDITTVSSMAAFSPDTLFADWTKAYGTCDPQLTIANSVDGRARDKIMSEWHPLHSALYVWQKGHLCNIFLSCLGDRTEMAHSIEARTPFLDHHLTEYVNGLPPSVKIRWDGEEQRFIEKWILREASRPFITDELYKRKKHASHSPYSAPTTYPEDGPLHKLLSGLLVRERVEGLGFVAWDKAEGLVERAFKNKDASAMRFAFTVAQWVVIGERFKVKRAEAPSIMSIGYRQCIDN</sequence>
<dbReference type="InterPro" id="IPR001962">
    <property type="entry name" value="Asn_synthase"/>
</dbReference>
<dbReference type="GO" id="GO:0006529">
    <property type="term" value="P:asparagine biosynthetic process"/>
    <property type="evidence" value="ECO:0007669"/>
    <property type="project" value="InterPro"/>
</dbReference>
<keyword evidence="6" id="KW-0624">Polysaccharide degradation</keyword>
<organism evidence="9 10">
    <name type="scientific">Paraphaeosphaeria sporulosa</name>
    <dbReference type="NCBI Taxonomy" id="1460663"/>
    <lineage>
        <taxon>Eukaryota</taxon>
        <taxon>Fungi</taxon>
        <taxon>Dikarya</taxon>
        <taxon>Ascomycota</taxon>
        <taxon>Pezizomycotina</taxon>
        <taxon>Dothideomycetes</taxon>
        <taxon>Pleosporomycetidae</taxon>
        <taxon>Pleosporales</taxon>
        <taxon>Massarineae</taxon>
        <taxon>Didymosphaeriaceae</taxon>
        <taxon>Paraphaeosphaeria</taxon>
    </lineage>
</organism>
<evidence type="ECO:0000313" key="10">
    <source>
        <dbReference type="Proteomes" id="UP000077069"/>
    </source>
</evidence>
<dbReference type="InterPro" id="IPR014729">
    <property type="entry name" value="Rossmann-like_a/b/a_fold"/>
</dbReference>
<dbReference type="AlphaFoldDB" id="A0A177BYM3"/>
<dbReference type="InterPro" id="IPR017932">
    <property type="entry name" value="GATase_2_dom"/>
</dbReference>
<dbReference type="GeneID" id="28768767"/>
<dbReference type="InParanoid" id="A0A177BYM3"/>
<keyword evidence="7" id="KW-0732">Signal</keyword>
<dbReference type="GO" id="GO:0000272">
    <property type="term" value="P:polysaccharide catabolic process"/>
    <property type="evidence" value="ECO:0007669"/>
    <property type="project" value="UniProtKB-KW"/>
</dbReference>
<evidence type="ECO:0000256" key="2">
    <source>
        <dbReference type="ARBA" id="ARBA00005752"/>
    </source>
</evidence>
<dbReference type="EMBL" id="KV441561">
    <property type="protein sequence ID" value="OAF99731.1"/>
    <property type="molecule type" value="Genomic_DNA"/>
</dbReference>
<dbReference type="InterPro" id="IPR013320">
    <property type="entry name" value="ConA-like_dom_sf"/>
</dbReference>
<dbReference type="SUPFAM" id="SSF56235">
    <property type="entry name" value="N-terminal nucleophile aminohydrolases (Ntn hydrolases)"/>
    <property type="match status" value="1"/>
</dbReference>
<dbReference type="NCBIfam" id="TIGR01536">
    <property type="entry name" value="asn_synth_AEB"/>
    <property type="match status" value="1"/>
</dbReference>
<dbReference type="InterPro" id="IPR051786">
    <property type="entry name" value="ASN_synthetase/amidase"/>
</dbReference>
<gene>
    <name evidence="9" type="ORF">CC84DRAFT_1264099</name>
</gene>
<dbReference type="Pfam" id="PF13537">
    <property type="entry name" value="GATase_7"/>
    <property type="match status" value="1"/>
</dbReference>
<comment type="similarity">
    <text evidence="1 6">Belongs to the glycosyl hydrolase 12 (cellulase H) family.</text>
</comment>
<dbReference type="SUPFAM" id="SSF52402">
    <property type="entry name" value="Adenine nucleotide alpha hydrolases-like"/>
    <property type="match status" value="1"/>
</dbReference>
<reference evidence="9 10" key="1">
    <citation type="submission" date="2016-05" db="EMBL/GenBank/DDBJ databases">
        <title>Comparative analysis of secretome profiles of manganese(II)-oxidizing ascomycete fungi.</title>
        <authorList>
            <consortium name="DOE Joint Genome Institute"/>
            <person name="Zeiner C.A."/>
            <person name="Purvine S.O."/>
            <person name="Zink E.M."/>
            <person name="Wu S."/>
            <person name="Pasa-Tolic L."/>
            <person name="Chaput D.L."/>
            <person name="Haridas S."/>
            <person name="Grigoriev I.V."/>
            <person name="Santelli C.M."/>
            <person name="Hansel C.M."/>
        </authorList>
    </citation>
    <scope>NUCLEOTIDE SEQUENCE [LARGE SCALE GENOMIC DNA]</scope>
    <source>
        <strain evidence="9 10">AP3s5-JAC2a</strain>
    </source>
</reference>
<feature type="chain" id="PRO_5008057547" evidence="7">
    <location>
        <begin position="20"/>
        <end position="869"/>
    </location>
</feature>
<evidence type="ECO:0000256" key="3">
    <source>
        <dbReference type="ARBA" id="ARBA00022741"/>
    </source>
</evidence>
<comment type="similarity">
    <text evidence="2">Belongs to the asparagine synthetase family.</text>
</comment>
<feature type="domain" description="Glutamine amidotransferase type-2" evidence="8">
    <location>
        <begin position="5"/>
        <end position="398"/>
    </location>
</feature>
<dbReference type="InterPro" id="IPR006426">
    <property type="entry name" value="Asn_synth_AEB"/>
</dbReference>
<keyword evidence="4" id="KW-0067">ATP-binding</keyword>
<keyword evidence="5" id="KW-0315">Glutamine amidotransferase</keyword>
<dbReference type="RefSeq" id="XP_018030097.1">
    <property type="nucleotide sequence ID" value="XM_018185281.1"/>
</dbReference>
<dbReference type="GO" id="GO:0005524">
    <property type="term" value="F:ATP binding"/>
    <property type="evidence" value="ECO:0007669"/>
    <property type="project" value="UniProtKB-KW"/>
</dbReference>
<evidence type="ECO:0000256" key="6">
    <source>
        <dbReference type="RuleBase" id="RU361163"/>
    </source>
</evidence>
<dbReference type="GO" id="GO:0004066">
    <property type="term" value="F:asparagine synthase (glutamine-hydrolyzing) activity"/>
    <property type="evidence" value="ECO:0007669"/>
    <property type="project" value="InterPro"/>
</dbReference>
<proteinExistence type="inferred from homology"/>
<dbReference type="Pfam" id="PF01670">
    <property type="entry name" value="Glyco_hydro_12"/>
    <property type="match status" value="1"/>
</dbReference>
<dbReference type="InterPro" id="IPR029055">
    <property type="entry name" value="Ntn_hydrolases_N"/>
</dbReference>
<dbReference type="Gene3D" id="3.60.20.10">
    <property type="entry name" value="Glutamine Phosphoribosylpyrophosphate, subunit 1, domain 1"/>
    <property type="match status" value="1"/>
</dbReference>
<dbReference type="GO" id="GO:0005829">
    <property type="term" value="C:cytosol"/>
    <property type="evidence" value="ECO:0007669"/>
    <property type="project" value="TreeGrafter"/>
</dbReference>
<dbReference type="GO" id="GO:0008810">
    <property type="term" value="F:cellulase activity"/>
    <property type="evidence" value="ECO:0007669"/>
    <property type="project" value="InterPro"/>
</dbReference>
<keyword evidence="10" id="KW-1185">Reference proteome</keyword>
<dbReference type="OrthoDB" id="409189at2759"/>
<protein>
    <submittedName>
        <fullName evidence="9">Glutamine-hydrolyzing asparagine synthase</fullName>
    </submittedName>
</protein>
<keyword evidence="3" id="KW-0547">Nucleotide-binding</keyword>
<evidence type="ECO:0000256" key="1">
    <source>
        <dbReference type="ARBA" id="ARBA00005519"/>
    </source>
</evidence>
<feature type="signal peptide" evidence="7">
    <location>
        <begin position="1"/>
        <end position="19"/>
    </location>
</feature>
<dbReference type="InterPro" id="IPR002594">
    <property type="entry name" value="GH12"/>
</dbReference>
<dbReference type="Gene3D" id="2.60.120.180">
    <property type="match status" value="1"/>
</dbReference>
<evidence type="ECO:0000259" key="8">
    <source>
        <dbReference type="PROSITE" id="PS51278"/>
    </source>
</evidence>
<keyword evidence="6" id="KW-0378">Hydrolase</keyword>
<dbReference type="SUPFAM" id="SSF49899">
    <property type="entry name" value="Concanavalin A-like lectins/glucanases"/>
    <property type="match status" value="1"/>
</dbReference>
<dbReference type="CDD" id="cd01991">
    <property type="entry name" value="Asn_synthase_B_C"/>
    <property type="match status" value="1"/>
</dbReference>
<dbReference type="Pfam" id="PF00733">
    <property type="entry name" value="Asn_synthase"/>
    <property type="match status" value="1"/>
</dbReference>
<dbReference type="InterPro" id="IPR033738">
    <property type="entry name" value="AsnB_N"/>
</dbReference>
<keyword evidence="6" id="KW-0326">Glycosidase</keyword>
<dbReference type="InterPro" id="IPR013319">
    <property type="entry name" value="GH11/12"/>
</dbReference>
<dbReference type="PROSITE" id="PS51278">
    <property type="entry name" value="GATASE_TYPE_2"/>
    <property type="match status" value="1"/>
</dbReference>
<dbReference type="Gene3D" id="3.40.50.620">
    <property type="entry name" value="HUPs"/>
    <property type="match status" value="2"/>
</dbReference>
<accession>A0A177BYM3</accession>
<evidence type="ECO:0000256" key="5">
    <source>
        <dbReference type="ARBA" id="ARBA00022962"/>
    </source>
</evidence>
<evidence type="ECO:0000313" key="9">
    <source>
        <dbReference type="EMBL" id="OAF99731.1"/>
    </source>
</evidence>